<gene>
    <name evidence="3" type="ORF">FWK35_00025957</name>
</gene>
<dbReference type="OrthoDB" id="6596289at2759"/>
<dbReference type="AlphaFoldDB" id="A0A6G0VWB6"/>
<dbReference type="PANTHER" id="PTHR47163:SF2">
    <property type="entry name" value="SI:DKEY-17M8.2"/>
    <property type="match status" value="1"/>
</dbReference>
<feature type="region of interest" description="Disordered" evidence="1">
    <location>
        <begin position="174"/>
        <end position="202"/>
    </location>
</feature>
<feature type="domain" description="ISXO2-like transposase" evidence="2">
    <location>
        <begin position="142"/>
        <end position="300"/>
    </location>
</feature>
<feature type="compositionally biased region" description="Acidic residues" evidence="1">
    <location>
        <begin position="179"/>
        <end position="191"/>
    </location>
</feature>
<dbReference type="InterPro" id="IPR024445">
    <property type="entry name" value="Tnp_ISXO2-like"/>
</dbReference>
<dbReference type="PANTHER" id="PTHR47163">
    <property type="entry name" value="DDE_TNP_IS1595 DOMAIN-CONTAINING PROTEIN"/>
    <property type="match status" value="1"/>
</dbReference>
<accession>A0A6G0VWB6</accession>
<dbReference type="EMBL" id="VUJU01011118">
    <property type="protein sequence ID" value="KAF0711956.1"/>
    <property type="molecule type" value="Genomic_DNA"/>
</dbReference>
<dbReference type="InterPro" id="IPR053164">
    <property type="entry name" value="IS1016-like_transposase"/>
</dbReference>
<reference evidence="3 4" key="1">
    <citation type="submission" date="2019-08" db="EMBL/GenBank/DDBJ databases">
        <title>Whole genome of Aphis craccivora.</title>
        <authorList>
            <person name="Voronova N.V."/>
            <person name="Shulinski R.S."/>
            <person name="Bandarenka Y.V."/>
            <person name="Zhorov D.G."/>
            <person name="Warner D."/>
        </authorList>
    </citation>
    <scope>NUCLEOTIDE SEQUENCE [LARGE SCALE GENOMIC DNA]</scope>
    <source>
        <strain evidence="3">180601</strain>
        <tissue evidence="3">Whole Body</tissue>
    </source>
</reference>
<dbReference type="Proteomes" id="UP000478052">
    <property type="component" value="Unassembled WGS sequence"/>
</dbReference>
<comment type="caution">
    <text evidence="3">The sequence shown here is derived from an EMBL/GenBank/DDBJ whole genome shotgun (WGS) entry which is preliminary data.</text>
</comment>
<proteinExistence type="predicted"/>
<protein>
    <submittedName>
        <fullName evidence="3">DDE Tnp IS1595 domain-containing protein</fullName>
    </submittedName>
</protein>
<evidence type="ECO:0000313" key="4">
    <source>
        <dbReference type="Proteomes" id="UP000478052"/>
    </source>
</evidence>
<sequence length="321" mass="37608">MCVQFLQDKELLPSLNDNNNRCTKVRNNKECGGILKKCERTSKKRNSYGIFKKYISFKCSKRGCQTYCSIRKQNQFFSYLDLNNRCHSNLSLTEIMELVWHWTHLVPVHQVVQFTGRSKNTVVDWFNLCRDVAIYKFDKRSKLGGKDVIVQIDESLFKGKRKYNRGRLRCGDIRPNEVTENDTDDSDDTEDNNINNTVGAKNYGTQKRDKATLLPIIKNEVELGSIIHSDEWRAYSSLNNEGYIHSTVNHQKWFIDPDTNANTQTIECLWKIVKKRYEIKVNGASPLLPRQLKEDWWRSLHPNKQTIFDEFLSDMKDAFMT</sequence>
<organism evidence="3 4">
    <name type="scientific">Aphis craccivora</name>
    <name type="common">Cowpea aphid</name>
    <dbReference type="NCBI Taxonomy" id="307492"/>
    <lineage>
        <taxon>Eukaryota</taxon>
        <taxon>Metazoa</taxon>
        <taxon>Ecdysozoa</taxon>
        <taxon>Arthropoda</taxon>
        <taxon>Hexapoda</taxon>
        <taxon>Insecta</taxon>
        <taxon>Pterygota</taxon>
        <taxon>Neoptera</taxon>
        <taxon>Paraneoptera</taxon>
        <taxon>Hemiptera</taxon>
        <taxon>Sternorrhyncha</taxon>
        <taxon>Aphidomorpha</taxon>
        <taxon>Aphidoidea</taxon>
        <taxon>Aphididae</taxon>
        <taxon>Aphidini</taxon>
        <taxon>Aphis</taxon>
        <taxon>Aphis</taxon>
    </lineage>
</organism>
<evidence type="ECO:0000259" key="2">
    <source>
        <dbReference type="SMART" id="SM01126"/>
    </source>
</evidence>
<evidence type="ECO:0000313" key="3">
    <source>
        <dbReference type="EMBL" id="KAF0711956.1"/>
    </source>
</evidence>
<dbReference type="SMART" id="SM01126">
    <property type="entry name" value="DDE_Tnp_IS1595"/>
    <property type="match status" value="1"/>
</dbReference>
<keyword evidence="4" id="KW-1185">Reference proteome</keyword>
<dbReference type="Pfam" id="PF12762">
    <property type="entry name" value="DDE_Tnp_IS1595"/>
    <property type="match status" value="1"/>
</dbReference>
<name>A0A6G0VWB6_APHCR</name>
<evidence type="ECO:0000256" key="1">
    <source>
        <dbReference type="SAM" id="MobiDB-lite"/>
    </source>
</evidence>